<feature type="compositionally biased region" description="Polar residues" evidence="1">
    <location>
        <begin position="137"/>
        <end position="165"/>
    </location>
</feature>
<protein>
    <submittedName>
        <fullName evidence="2">Uncharacterized protein</fullName>
    </submittedName>
</protein>
<dbReference type="KEGG" id="cthr:CTHT_0073960"/>
<dbReference type="GeneID" id="18261434"/>
<dbReference type="OrthoDB" id="4572453at2759"/>
<gene>
    <name evidence="2" type="ORF">CTHT_0073960</name>
</gene>
<dbReference type="HOGENOM" id="CLU_1215091_0_0_1"/>
<dbReference type="eggNOG" id="ENOG502RK1G">
    <property type="taxonomic scope" value="Eukaryota"/>
</dbReference>
<sequence>MAKAANAAVRESRRRSNPLDLERMNIMKALTAAEYSRRQFILNFAASKDTTLLIPGQKSAAVKAAEDWVTNWLAQNGYDASAVSSDFFKYTVDARLWSKHVGDDVPFPFAFMRKMSESSTVTGDSELGRPKSACYGTEQQSPQVMPMASPTTEISGSMVTQQPSKKASDSSRRQSLPAPFTLPVYSRRRSIKDTNNDSVDPLMMPEKDKTRSLSMNDMEDLKQSAKPIAQDKVPFFSRLGRSLSRRMSITAKG</sequence>
<reference evidence="2 3" key="1">
    <citation type="journal article" date="2011" name="Cell">
        <title>Insight into structure and assembly of the nuclear pore complex by utilizing the genome of a eukaryotic thermophile.</title>
        <authorList>
            <person name="Amlacher S."/>
            <person name="Sarges P."/>
            <person name="Flemming D."/>
            <person name="van Noort V."/>
            <person name="Kunze R."/>
            <person name="Devos D.P."/>
            <person name="Arumugam M."/>
            <person name="Bork P."/>
            <person name="Hurt E."/>
        </authorList>
    </citation>
    <scope>NUCLEOTIDE SEQUENCE [LARGE SCALE GENOMIC DNA]</scope>
    <source>
        <strain evidence="3">DSM 1495 / CBS 144.50 / IMI 039719</strain>
    </source>
</reference>
<accession>G0SHZ8</accession>
<evidence type="ECO:0000313" key="2">
    <source>
        <dbReference type="EMBL" id="EGS17068.1"/>
    </source>
</evidence>
<dbReference type="RefSeq" id="XP_006697650.1">
    <property type="nucleotide sequence ID" value="XM_006697587.1"/>
</dbReference>
<name>G0SHZ8_CHATD</name>
<dbReference type="Proteomes" id="UP000008066">
    <property type="component" value="Unassembled WGS sequence"/>
</dbReference>
<proteinExistence type="predicted"/>
<keyword evidence="3" id="KW-1185">Reference proteome</keyword>
<evidence type="ECO:0000256" key="1">
    <source>
        <dbReference type="SAM" id="MobiDB-lite"/>
    </source>
</evidence>
<organism evidence="3">
    <name type="scientific">Chaetomium thermophilum (strain DSM 1495 / CBS 144.50 / IMI 039719)</name>
    <name type="common">Thermochaetoides thermophila</name>
    <dbReference type="NCBI Taxonomy" id="759272"/>
    <lineage>
        <taxon>Eukaryota</taxon>
        <taxon>Fungi</taxon>
        <taxon>Dikarya</taxon>
        <taxon>Ascomycota</taxon>
        <taxon>Pezizomycotina</taxon>
        <taxon>Sordariomycetes</taxon>
        <taxon>Sordariomycetidae</taxon>
        <taxon>Sordariales</taxon>
        <taxon>Chaetomiaceae</taxon>
        <taxon>Thermochaetoides</taxon>
    </lineage>
</organism>
<dbReference type="AlphaFoldDB" id="G0SHZ8"/>
<feature type="region of interest" description="Disordered" evidence="1">
    <location>
        <begin position="120"/>
        <end position="212"/>
    </location>
</feature>
<dbReference type="EMBL" id="GL988048">
    <property type="protein sequence ID" value="EGS17068.1"/>
    <property type="molecule type" value="Genomic_DNA"/>
</dbReference>
<evidence type="ECO:0000313" key="3">
    <source>
        <dbReference type="Proteomes" id="UP000008066"/>
    </source>
</evidence>